<accession>A0A8J7SAL9</accession>
<feature type="chain" id="PRO_5035322824" evidence="3">
    <location>
        <begin position="21"/>
        <end position="176"/>
    </location>
</feature>
<evidence type="ECO:0000259" key="4">
    <source>
        <dbReference type="Pfam" id="PF13511"/>
    </source>
</evidence>
<feature type="compositionally biased region" description="Low complexity" evidence="2">
    <location>
        <begin position="61"/>
        <end position="70"/>
    </location>
</feature>
<keyword evidence="3" id="KW-0732">Signal</keyword>
<reference evidence="5" key="1">
    <citation type="submission" date="2020-12" db="EMBL/GenBank/DDBJ databases">
        <title>Geomonas sp. Red875, isolated from river sediment.</title>
        <authorList>
            <person name="Xu Z."/>
            <person name="Zhang Z."/>
            <person name="Masuda Y."/>
            <person name="Itoh H."/>
            <person name="Senoo K."/>
        </authorList>
    </citation>
    <scope>NUCLEOTIDE SEQUENCE</scope>
    <source>
        <strain evidence="5">Red875</strain>
    </source>
</reference>
<comment type="caution">
    <text evidence="5">The sequence shown here is derived from an EMBL/GenBank/DDBJ whole genome shotgun (WGS) entry which is preliminary data.</text>
</comment>
<name>A0A8J7SAL9_9BACT</name>
<dbReference type="AlphaFoldDB" id="A0A8J7SAL9"/>
<sequence length="176" mass="19654">MNRFLTALCFIAVFSSSIAAAPIYQWTDANGVTNFTDDPDSIPKTYRGKAIRRENDGKVKAPNPATQNAIPPAPPPGANHAEPSHGGHVRGWWGERFRTLREEIQNLKAAIDQKQTQLVELRRKRAIFMRGRDREAVNMAQAEIDADNARLADLERQLKVLEQNADEAGVPAGWRQ</sequence>
<keyword evidence="1" id="KW-0175">Coiled coil</keyword>
<evidence type="ECO:0000256" key="1">
    <source>
        <dbReference type="SAM" id="Coils"/>
    </source>
</evidence>
<keyword evidence="6" id="KW-1185">Reference proteome</keyword>
<dbReference type="Proteomes" id="UP000636888">
    <property type="component" value="Unassembled WGS sequence"/>
</dbReference>
<evidence type="ECO:0000313" key="5">
    <source>
        <dbReference type="EMBL" id="MBJ6727555.1"/>
    </source>
</evidence>
<dbReference type="Pfam" id="PF13511">
    <property type="entry name" value="DUF4124"/>
    <property type="match status" value="1"/>
</dbReference>
<evidence type="ECO:0000256" key="3">
    <source>
        <dbReference type="SAM" id="SignalP"/>
    </source>
</evidence>
<feature type="coiled-coil region" evidence="1">
    <location>
        <begin position="97"/>
        <end position="164"/>
    </location>
</feature>
<proteinExistence type="predicted"/>
<feature type="domain" description="DUF4124" evidence="4">
    <location>
        <begin position="12"/>
        <end position="74"/>
    </location>
</feature>
<organism evidence="5 6">
    <name type="scientific">Geomesophilobacter sediminis</name>
    <dbReference type="NCBI Taxonomy" id="2798584"/>
    <lineage>
        <taxon>Bacteria</taxon>
        <taxon>Pseudomonadati</taxon>
        <taxon>Thermodesulfobacteriota</taxon>
        <taxon>Desulfuromonadia</taxon>
        <taxon>Geobacterales</taxon>
        <taxon>Geobacteraceae</taxon>
        <taxon>Geomesophilobacter</taxon>
    </lineage>
</organism>
<gene>
    <name evidence="5" type="ORF">JFN93_22805</name>
</gene>
<dbReference type="InterPro" id="IPR025392">
    <property type="entry name" value="DUF4124"/>
</dbReference>
<evidence type="ECO:0000256" key="2">
    <source>
        <dbReference type="SAM" id="MobiDB-lite"/>
    </source>
</evidence>
<protein>
    <submittedName>
        <fullName evidence="5">DUF4124 domain-containing protein</fullName>
    </submittedName>
</protein>
<evidence type="ECO:0000313" key="6">
    <source>
        <dbReference type="Proteomes" id="UP000636888"/>
    </source>
</evidence>
<feature type="region of interest" description="Disordered" evidence="2">
    <location>
        <begin position="32"/>
        <end position="89"/>
    </location>
</feature>
<feature type="signal peptide" evidence="3">
    <location>
        <begin position="1"/>
        <end position="20"/>
    </location>
</feature>
<dbReference type="RefSeq" id="WP_199386691.1">
    <property type="nucleotide sequence ID" value="NZ_JAEMHM010000025.1"/>
</dbReference>
<dbReference type="EMBL" id="JAEMHM010000025">
    <property type="protein sequence ID" value="MBJ6727555.1"/>
    <property type="molecule type" value="Genomic_DNA"/>
</dbReference>